<dbReference type="STRING" id="1529.SAMN04487885_10633"/>
<dbReference type="Pfam" id="PF13847">
    <property type="entry name" value="Methyltransf_31"/>
    <property type="match status" value="1"/>
</dbReference>
<keyword evidence="9" id="KW-1185">Reference proteome</keyword>
<dbReference type="Gene3D" id="3.40.50.150">
    <property type="entry name" value="Vaccinia Virus protein VP39"/>
    <property type="match status" value="1"/>
</dbReference>
<dbReference type="RefSeq" id="WP_027638955.1">
    <property type="nucleotide sequence ID" value="NZ_BAAACD010000027.1"/>
</dbReference>
<dbReference type="GO" id="GO:0008276">
    <property type="term" value="F:protein methyltransferase activity"/>
    <property type="evidence" value="ECO:0007669"/>
    <property type="project" value="InterPro"/>
</dbReference>
<gene>
    <name evidence="8" type="ORF">SAMN04487885_10633</name>
</gene>
<dbReference type="NCBIfam" id="TIGR02469">
    <property type="entry name" value="CbiT"/>
    <property type="match status" value="1"/>
</dbReference>
<evidence type="ECO:0000256" key="2">
    <source>
        <dbReference type="ARBA" id="ARBA00022573"/>
    </source>
</evidence>
<keyword evidence="4 8" id="KW-0808">Transferase</keyword>
<protein>
    <submittedName>
        <fullName evidence="8">Precorrin-6Y C5,15-methyltransferase (Decarboxylating)</fullName>
    </submittedName>
</protein>
<reference evidence="8 9" key="1">
    <citation type="submission" date="2016-10" db="EMBL/GenBank/DDBJ databases">
        <authorList>
            <person name="de Groot N.N."/>
        </authorList>
    </citation>
    <scope>NUCLEOTIDE SEQUENCE [LARGE SCALE GENOMIC DNA]</scope>
    <source>
        <strain evidence="8 9">NLAE-zl-G419</strain>
    </source>
</reference>
<dbReference type="InterPro" id="IPR029063">
    <property type="entry name" value="SAM-dependent_MTases_sf"/>
</dbReference>
<dbReference type="InterPro" id="IPR014776">
    <property type="entry name" value="4pyrrole_Mease_sub2"/>
</dbReference>
<dbReference type="Proteomes" id="UP000182135">
    <property type="component" value="Unassembled WGS sequence"/>
</dbReference>
<sequence>MSKVSIVSTGLGNKDLLTTEGKKAIENSQVIIGAEKLLKEFGNRKETIVLKGNLDYISNFIKENYEKKSIAVLVTGDAGLYSLAQSVKKRIPKDIPCEIIPGIGSLQYLCGKVGIGYENIKIVSFHGKKGSILPYAAYNRTLFAITGGEVKAHDVIKELCDGGLGHVKICAGENMSHEDERILKGKAEELVCCEFKDLTSLVIENETYVNSYIPLFDNDFVRSKVPMTKEEIRWITVSKMNIKPQDIIYDIGAGTGSVTIEMARKANEGLVYAVERNSEAVSLIKENKAKLGAFNVKVIEGLAPGCISDLPKPDKVFIGGSCGNMREIIETVLKKNPKVKVMINTITLESLSESISTLKELKFDMEIVNMNVSRAHSVGGYNLMKANNPIYIISGEKNYED</sequence>
<evidence type="ECO:0000256" key="3">
    <source>
        <dbReference type="ARBA" id="ARBA00022603"/>
    </source>
</evidence>
<dbReference type="eggNOG" id="COG2242">
    <property type="taxonomic scope" value="Bacteria"/>
</dbReference>
<evidence type="ECO:0000259" key="6">
    <source>
        <dbReference type="Pfam" id="PF00590"/>
    </source>
</evidence>
<dbReference type="InterPro" id="IPR000878">
    <property type="entry name" value="4pyrrol_Mease"/>
</dbReference>
<dbReference type="GO" id="GO:0009236">
    <property type="term" value="P:cobalamin biosynthetic process"/>
    <property type="evidence" value="ECO:0007669"/>
    <property type="project" value="UniProtKB-UniPathway"/>
</dbReference>
<dbReference type="InterPro" id="IPR014008">
    <property type="entry name" value="Cbl_synth_MTase_CbiT"/>
</dbReference>
<dbReference type="OrthoDB" id="9780707at2"/>
<name>A0A1I2KNN7_9CLOT</name>
<dbReference type="SUPFAM" id="SSF53790">
    <property type="entry name" value="Tetrapyrrole methylase"/>
    <property type="match status" value="1"/>
</dbReference>
<dbReference type="UniPathway" id="UPA00148"/>
<comment type="pathway">
    <text evidence="1">Cofactor biosynthesis; adenosylcobalamin biosynthesis.</text>
</comment>
<dbReference type="InterPro" id="IPR012818">
    <property type="entry name" value="CbiE"/>
</dbReference>
<dbReference type="InterPro" id="IPR014777">
    <property type="entry name" value="4pyrrole_Mease_sub1"/>
</dbReference>
<dbReference type="CDD" id="cd02440">
    <property type="entry name" value="AdoMet_MTases"/>
    <property type="match status" value="1"/>
</dbReference>
<accession>A0A1I2KNN7</accession>
<dbReference type="Pfam" id="PF00590">
    <property type="entry name" value="TP_methylase"/>
    <property type="match status" value="1"/>
</dbReference>
<feature type="domain" description="Methyltransferase" evidence="7">
    <location>
        <begin position="246"/>
        <end position="301"/>
    </location>
</feature>
<evidence type="ECO:0000259" key="7">
    <source>
        <dbReference type="Pfam" id="PF13847"/>
    </source>
</evidence>
<feature type="domain" description="Tetrapyrrole methylase" evidence="6">
    <location>
        <begin position="3"/>
        <end position="190"/>
    </location>
</feature>
<evidence type="ECO:0000256" key="4">
    <source>
        <dbReference type="ARBA" id="ARBA00022679"/>
    </source>
</evidence>
<evidence type="ECO:0000256" key="5">
    <source>
        <dbReference type="ARBA" id="ARBA00022691"/>
    </source>
</evidence>
<dbReference type="GO" id="GO:0032259">
    <property type="term" value="P:methylation"/>
    <property type="evidence" value="ECO:0007669"/>
    <property type="project" value="UniProtKB-KW"/>
</dbReference>
<proteinExistence type="predicted"/>
<dbReference type="InterPro" id="IPR025714">
    <property type="entry name" value="Methyltranfer_dom"/>
</dbReference>
<dbReference type="Gene3D" id="3.30.950.10">
    <property type="entry name" value="Methyltransferase, Cobalt-precorrin-4 Transmethylase, Domain 2"/>
    <property type="match status" value="1"/>
</dbReference>
<dbReference type="InterPro" id="IPR050714">
    <property type="entry name" value="Cobalamin_biosynth_MTase"/>
</dbReference>
<keyword evidence="5" id="KW-0949">S-adenosyl-L-methionine</keyword>
<dbReference type="AlphaFoldDB" id="A0A1I2KNN7"/>
<dbReference type="eggNOG" id="COG2241">
    <property type="taxonomic scope" value="Bacteria"/>
</dbReference>
<dbReference type="SUPFAM" id="SSF53335">
    <property type="entry name" value="S-adenosyl-L-methionine-dependent methyltransferases"/>
    <property type="match status" value="1"/>
</dbReference>
<evidence type="ECO:0000256" key="1">
    <source>
        <dbReference type="ARBA" id="ARBA00004953"/>
    </source>
</evidence>
<dbReference type="NCBIfam" id="TIGR02467">
    <property type="entry name" value="CbiE"/>
    <property type="match status" value="1"/>
</dbReference>
<keyword evidence="3 8" id="KW-0489">Methyltransferase</keyword>
<dbReference type="InterPro" id="IPR035996">
    <property type="entry name" value="4pyrrol_Methylase_sf"/>
</dbReference>
<dbReference type="CDD" id="cd11644">
    <property type="entry name" value="Precorrin-6Y-MT"/>
    <property type="match status" value="1"/>
</dbReference>
<dbReference type="Gene3D" id="3.40.1010.10">
    <property type="entry name" value="Cobalt-precorrin-4 Transmethylase, Domain 1"/>
    <property type="match status" value="1"/>
</dbReference>
<dbReference type="EMBL" id="FOOE01000006">
    <property type="protein sequence ID" value="SFF66847.1"/>
    <property type="molecule type" value="Genomic_DNA"/>
</dbReference>
<dbReference type="PANTHER" id="PTHR43182:SF1">
    <property type="entry name" value="COBALT-PRECORRIN-7 C(5)-METHYLTRANSFERASE"/>
    <property type="match status" value="1"/>
</dbReference>
<evidence type="ECO:0000313" key="8">
    <source>
        <dbReference type="EMBL" id="SFF66847.1"/>
    </source>
</evidence>
<keyword evidence="2" id="KW-0169">Cobalamin biosynthesis</keyword>
<dbReference type="PANTHER" id="PTHR43182">
    <property type="entry name" value="COBALT-PRECORRIN-6B C(15)-METHYLTRANSFERASE (DECARBOXYLATING)"/>
    <property type="match status" value="1"/>
</dbReference>
<evidence type="ECO:0000313" key="9">
    <source>
        <dbReference type="Proteomes" id="UP000182135"/>
    </source>
</evidence>
<organism evidence="8 9">
    <name type="scientific">Clostridium cadaveris</name>
    <dbReference type="NCBI Taxonomy" id="1529"/>
    <lineage>
        <taxon>Bacteria</taxon>
        <taxon>Bacillati</taxon>
        <taxon>Bacillota</taxon>
        <taxon>Clostridia</taxon>
        <taxon>Eubacteriales</taxon>
        <taxon>Clostridiaceae</taxon>
        <taxon>Clostridium</taxon>
    </lineage>
</organism>